<evidence type="ECO:0000313" key="2">
    <source>
        <dbReference type="Proteomes" id="UP000799764"/>
    </source>
</evidence>
<evidence type="ECO:0000313" key="1">
    <source>
        <dbReference type="EMBL" id="KAF2437682.1"/>
    </source>
</evidence>
<accession>A0A9P4P5M5</accession>
<name>A0A9P4P5M5_9PLEO</name>
<comment type="caution">
    <text evidence="1">The sequence shown here is derived from an EMBL/GenBank/DDBJ whole genome shotgun (WGS) entry which is preliminary data.</text>
</comment>
<proteinExistence type="predicted"/>
<gene>
    <name evidence="1" type="ORF">P171DRAFT_492025</name>
</gene>
<dbReference type="EMBL" id="MU001515">
    <property type="protein sequence ID" value="KAF2437682.1"/>
    <property type="molecule type" value="Genomic_DNA"/>
</dbReference>
<organism evidence="1 2">
    <name type="scientific">Karstenula rhodostoma CBS 690.94</name>
    <dbReference type="NCBI Taxonomy" id="1392251"/>
    <lineage>
        <taxon>Eukaryota</taxon>
        <taxon>Fungi</taxon>
        <taxon>Dikarya</taxon>
        <taxon>Ascomycota</taxon>
        <taxon>Pezizomycotina</taxon>
        <taxon>Dothideomycetes</taxon>
        <taxon>Pleosporomycetidae</taxon>
        <taxon>Pleosporales</taxon>
        <taxon>Massarineae</taxon>
        <taxon>Didymosphaeriaceae</taxon>
        <taxon>Karstenula</taxon>
    </lineage>
</organism>
<reference evidence="1" key="1">
    <citation type="journal article" date="2020" name="Stud. Mycol.">
        <title>101 Dothideomycetes genomes: a test case for predicting lifestyles and emergence of pathogens.</title>
        <authorList>
            <person name="Haridas S."/>
            <person name="Albert R."/>
            <person name="Binder M."/>
            <person name="Bloem J."/>
            <person name="Labutti K."/>
            <person name="Salamov A."/>
            <person name="Andreopoulos B."/>
            <person name="Baker S."/>
            <person name="Barry K."/>
            <person name="Bills G."/>
            <person name="Bluhm B."/>
            <person name="Cannon C."/>
            <person name="Castanera R."/>
            <person name="Culley D."/>
            <person name="Daum C."/>
            <person name="Ezra D."/>
            <person name="Gonzalez J."/>
            <person name="Henrissat B."/>
            <person name="Kuo A."/>
            <person name="Liang C."/>
            <person name="Lipzen A."/>
            <person name="Lutzoni F."/>
            <person name="Magnuson J."/>
            <person name="Mondo S."/>
            <person name="Nolan M."/>
            <person name="Ohm R."/>
            <person name="Pangilinan J."/>
            <person name="Park H.-J."/>
            <person name="Ramirez L."/>
            <person name="Alfaro M."/>
            <person name="Sun H."/>
            <person name="Tritt A."/>
            <person name="Yoshinaga Y."/>
            <person name="Zwiers L.-H."/>
            <person name="Turgeon B."/>
            <person name="Goodwin S."/>
            <person name="Spatafora J."/>
            <person name="Crous P."/>
            <person name="Grigoriev I."/>
        </authorList>
    </citation>
    <scope>NUCLEOTIDE SEQUENCE</scope>
    <source>
        <strain evidence="1">CBS 690.94</strain>
    </source>
</reference>
<keyword evidence="2" id="KW-1185">Reference proteome</keyword>
<protein>
    <submittedName>
        <fullName evidence="1">Uncharacterized protein</fullName>
    </submittedName>
</protein>
<dbReference type="AlphaFoldDB" id="A0A9P4P5M5"/>
<dbReference type="Proteomes" id="UP000799764">
    <property type="component" value="Unassembled WGS sequence"/>
</dbReference>
<sequence>MLVDITNRLHPAHIPHRDKPRSNCVPPPHRAAVEDEMPALRRFVAAFEKKKKKREADLAAYEGDSIFFREALRRCEAWGAETAESPLKKQQNKTREHELLPLTPLADILPPSSPLPTPPRMRTSAELGTAVRFLLQSHALAPGPASAPPPSTPRGQPSQYALPSFAFPFAEATSLFAFTMSFLLHVA</sequence>